<feature type="region of interest" description="Disordered" evidence="6">
    <location>
        <begin position="441"/>
        <end position="494"/>
    </location>
</feature>
<dbReference type="Proteomes" id="UP000585802">
    <property type="component" value="Unassembled WGS sequence"/>
</dbReference>
<feature type="region of interest" description="Disordered" evidence="6">
    <location>
        <begin position="190"/>
        <end position="211"/>
    </location>
</feature>
<keyword evidence="2" id="KW-0812">Transmembrane</keyword>
<evidence type="ECO:0000313" key="7">
    <source>
        <dbReference type="EMBL" id="HIF37384.1"/>
    </source>
</evidence>
<keyword evidence="3" id="KW-0677">Repeat</keyword>
<comment type="subcellular location">
    <subcellularLocation>
        <location evidence="1">Membrane</location>
        <topology evidence="1">Single-pass membrane protein</topology>
    </subcellularLocation>
</comment>
<feature type="compositionally biased region" description="Acidic residues" evidence="6">
    <location>
        <begin position="193"/>
        <end position="203"/>
    </location>
</feature>
<comment type="caution">
    <text evidence="7">The sequence shown here is derived from an EMBL/GenBank/DDBJ whole genome shotgun (WGS) entry which is preliminary data.</text>
</comment>
<evidence type="ECO:0008006" key="9">
    <source>
        <dbReference type="Google" id="ProtNLM"/>
    </source>
</evidence>
<feature type="compositionally biased region" description="Acidic residues" evidence="6">
    <location>
        <begin position="457"/>
        <end position="473"/>
    </location>
</feature>
<organism evidence="7 8">
    <name type="scientific">Marine Group III euryarchaeote</name>
    <dbReference type="NCBI Taxonomy" id="2173149"/>
    <lineage>
        <taxon>Archaea</taxon>
        <taxon>Methanobacteriati</taxon>
        <taxon>Thermoplasmatota</taxon>
        <taxon>Thermoplasmata</taxon>
        <taxon>Candidatus Thermoprofundales</taxon>
    </lineage>
</organism>
<dbReference type="InterPro" id="IPR050685">
    <property type="entry name" value="LDLR"/>
</dbReference>
<gene>
    <name evidence="7" type="ORF">EYQ70_03135</name>
</gene>
<evidence type="ECO:0000256" key="3">
    <source>
        <dbReference type="ARBA" id="ARBA00022737"/>
    </source>
</evidence>
<protein>
    <recommendedName>
        <fullName evidence="9">PGF-CTERM sorting domain-containing protein</fullName>
    </recommendedName>
</protein>
<sequence length="595" mass="66919">MQTEQSLYSHTVLGTKFTSMFPTEGEHELRLNLKCEDESWNEEEEDCEDPEIKLVDNVTGEPLILEELNTELGGSMHYVAKITQDTWWTQDTHELAKTEITVAVGAAGGITIKNVPNITLDGVSILEGGDGEEVEFECDNGYETYPFDYANDGWEDCDDGSDEPGNGYEFECENGDTYPMDYVNDGTWHCENGEDEGESEEGNNEPFSVCDENEEAKEATCYETIDIKLETAVFEMTSEASWHLLFDFGDDPLNVLDLPLEENKYWDGDMSRLTISGDVGGKVDIKKPELSICPDSDCDQLPEMEELYAGLTDAIQELHDNETFSITVDRNNDGLPDIITGWNDIFPMYIPETWMDQIFQEILEEISCEDDDSAQEGEDCDETAEEEFKRLNLRIENNRFAFGPYSVHEIEDFGPIPYAFETGEKETATASDGTVYEGYQVFPTDQCSENNPKRDDDDCDREDDEEDDGDDGGDGGIIPGSRSSHDEDYEDDCEGDPFCDSEIIWFHNADTGHPAYINMDMPNLKEDGYVVEMMPIESAVAEEQVKANADTDNPQKTTLIEFFDEEKIEEESALPGFGIMAAGASLLFASRRFRN</sequence>
<keyword evidence="4" id="KW-1133">Transmembrane helix</keyword>
<dbReference type="GO" id="GO:0005886">
    <property type="term" value="C:plasma membrane"/>
    <property type="evidence" value="ECO:0007669"/>
    <property type="project" value="TreeGrafter"/>
</dbReference>
<evidence type="ECO:0000256" key="1">
    <source>
        <dbReference type="ARBA" id="ARBA00004167"/>
    </source>
</evidence>
<accession>A0A7J4GUC7</accession>
<evidence type="ECO:0000313" key="8">
    <source>
        <dbReference type="Proteomes" id="UP000585802"/>
    </source>
</evidence>
<evidence type="ECO:0000256" key="4">
    <source>
        <dbReference type="ARBA" id="ARBA00022989"/>
    </source>
</evidence>
<dbReference type="AlphaFoldDB" id="A0A7J4GUC7"/>
<keyword evidence="5" id="KW-0472">Membrane</keyword>
<name>A0A7J4GUC7_9ARCH</name>
<proteinExistence type="predicted"/>
<evidence type="ECO:0000256" key="6">
    <source>
        <dbReference type="SAM" id="MobiDB-lite"/>
    </source>
</evidence>
<reference evidence="8" key="1">
    <citation type="journal article" date="2019" name="bioRxiv">
        <title>Genome diversification in globally distributed novel marine Proteobacteria is linked to environmental adaptation.</title>
        <authorList>
            <person name="Zhou Z."/>
            <person name="Tran P.Q."/>
            <person name="Kieft K."/>
            <person name="Anantharaman K."/>
        </authorList>
    </citation>
    <scope>NUCLEOTIDE SEQUENCE [LARGE SCALE GENOMIC DNA]</scope>
</reference>
<evidence type="ECO:0000256" key="5">
    <source>
        <dbReference type="ARBA" id="ARBA00023136"/>
    </source>
</evidence>
<dbReference type="EMBL" id="DUCX01000043">
    <property type="protein sequence ID" value="HIF37384.1"/>
    <property type="molecule type" value="Genomic_DNA"/>
</dbReference>
<evidence type="ECO:0000256" key="2">
    <source>
        <dbReference type="ARBA" id="ARBA00022692"/>
    </source>
</evidence>
<dbReference type="PANTHER" id="PTHR24270">
    <property type="entry name" value="LOW-DENSITY LIPOPROTEIN RECEPTOR-RELATED"/>
    <property type="match status" value="1"/>
</dbReference>